<dbReference type="EMBL" id="CP011127">
    <property type="protein sequence ID" value="AMU85961.1"/>
    <property type="molecule type" value="Genomic_DNA"/>
</dbReference>
<proteinExistence type="predicted"/>
<feature type="region of interest" description="Disordered" evidence="1">
    <location>
        <begin position="32"/>
        <end position="52"/>
    </location>
</feature>
<evidence type="ECO:0000313" key="3">
    <source>
        <dbReference type="Proteomes" id="UP000076394"/>
    </source>
</evidence>
<gene>
    <name evidence="2" type="ORF">Dm11a5_0130</name>
</gene>
<dbReference type="Proteomes" id="UP000076394">
    <property type="component" value="Chromosome"/>
</dbReference>
<reference evidence="2 3" key="1">
    <citation type="submission" date="2015-03" db="EMBL/GenBank/DDBJ databases">
        <title>Genomic characterization of Dehalococcoides mccartyi strain 11a5, an unusal plasmid-containing chloroethene dechlorinator.</title>
        <authorList>
            <person name="Zhao S."/>
            <person name="Ding C."/>
            <person name="He J."/>
        </authorList>
    </citation>
    <scope>NUCLEOTIDE SEQUENCE [LARGE SCALE GENOMIC DNA]</scope>
    <source>
        <strain evidence="2 3">11a5</strain>
    </source>
</reference>
<evidence type="ECO:0000256" key="1">
    <source>
        <dbReference type="SAM" id="MobiDB-lite"/>
    </source>
</evidence>
<organism evidence="2 3">
    <name type="scientific">Dehalococcoides mccartyi</name>
    <dbReference type="NCBI Taxonomy" id="61435"/>
    <lineage>
        <taxon>Bacteria</taxon>
        <taxon>Bacillati</taxon>
        <taxon>Chloroflexota</taxon>
        <taxon>Dehalococcoidia</taxon>
        <taxon>Dehalococcoidales</taxon>
        <taxon>Dehalococcoidaceae</taxon>
        <taxon>Dehalococcoides</taxon>
    </lineage>
</organism>
<protein>
    <submittedName>
        <fullName evidence="2">Uncharacterized protein</fullName>
    </submittedName>
</protein>
<dbReference type="AlphaFoldDB" id="A0A142V8M2"/>
<name>A0A142V8M2_9CHLR</name>
<dbReference type="PATRIC" id="fig|61435.8.peg.129"/>
<sequence length="82" mass="9749">MNSWLAPLQWLVFLTLWRMSYETANVGKPSASEKSFLIEGSPPEEVRNPREKEWTEKAVRKYADAQGKKWQRWNEAMFERSD</sequence>
<accession>A0A142V8M2</accession>
<dbReference type="OrthoDB" id="165255at2"/>
<dbReference type="RefSeq" id="WP_034376874.1">
    <property type="nucleotide sequence ID" value="NZ_CP011127.1"/>
</dbReference>
<evidence type="ECO:0000313" key="2">
    <source>
        <dbReference type="EMBL" id="AMU85961.1"/>
    </source>
</evidence>